<evidence type="ECO:0000256" key="3">
    <source>
        <dbReference type="ARBA" id="ARBA00022989"/>
    </source>
</evidence>
<sequence>MSSSWTDTEFKADESFDANSFPTSSPGFSLPDFGSTSNVDLGVISPVFGVADNASSAADYLEYDVKGRGFHERATHTIGLSYFGGIIGGGAYGALEGVRNSPSRKFKVRMNSLFNAAGQRGSRAGNALGVLALMYSGCQEVVDTLELDQYGVFDKALPIVAAGATGMIYKSTAGTRPMLMAGAIGAILMGGVQFGESVLGVRY</sequence>
<dbReference type="InterPro" id="IPR045238">
    <property type="entry name" value="Tim23-like"/>
</dbReference>
<gene>
    <name evidence="5" type="ORF">SPRG_07676</name>
</gene>
<reference evidence="5 6" key="1">
    <citation type="journal article" date="2013" name="PLoS Genet.">
        <title>Distinctive expansion of potential virulence genes in the genome of the oomycete fish pathogen Saprolegnia parasitica.</title>
        <authorList>
            <person name="Jiang R.H."/>
            <person name="de Bruijn I."/>
            <person name="Haas B.J."/>
            <person name="Belmonte R."/>
            <person name="Lobach L."/>
            <person name="Christie J."/>
            <person name="van den Ackerveken G."/>
            <person name="Bottin A."/>
            <person name="Bulone V."/>
            <person name="Diaz-Moreno S.M."/>
            <person name="Dumas B."/>
            <person name="Fan L."/>
            <person name="Gaulin E."/>
            <person name="Govers F."/>
            <person name="Grenville-Briggs L.J."/>
            <person name="Horner N.R."/>
            <person name="Levin J.Z."/>
            <person name="Mammella M."/>
            <person name="Meijer H.J."/>
            <person name="Morris P."/>
            <person name="Nusbaum C."/>
            <person name="Oome S."/>
            <person name="Phillips A.J."/>
            <person name="van Rooyen D."/>
            <person name="Rzeszutek E."/>
            <person name="Saraiva M."/>
            <person name="Secombes C.J."/>
            <person name="Seidl M.F."/>
            <person name="Snel B."/>
            <person name="Stassen J.H."/>
            <person name="Sykes S."/>
            <person name="Tripathy S."/>
            <person name="van den Berg H."/>
            <person name="Vega-Arreguin J.C."/>
            <person name="Wawra S."/>
            <person name="Young S.K."/>
            <person name="Zeng Q."/>
            <person name="Dieguez-Uribeondo J."/>
            <person name="Russ C."/>
            <person name="Tyler B.M."/>
            <person name="van West P."/>
        </authorList>
    </citation>
    <scope>NUCLEOTIDE SEQUENCE [LARGE SCALE GENOMIC DNA]</scope>
    <source>
        <strain evidence="5 6">CBS 223.65</strain>
    </source>
</reference>
<evidence type="ECO:0000313" key="5">
    <source>
        <dbReference type="EMBL" id="KDO26963.1"/>
    </source>
</evidence>
<dbReference type="Proteomes" id="UP000030745">
    <property type="component" value="Unassembled WGS sequence"/>
</dbReference>
<dbReference type="AlphaFoldDB" id="A0A067C8W5"/>
<dbReference type="EMBL" id="KK583220">
    <property type="protein sequence ID" value="KDO26963.1"/>
    <property type="molecule type" value="Genomic_DNA"/>
</dbReference>
<dbReference type="GO" id="GO:0005744">
    <property type="term" value="C:TIM23 mitochondrial import inner membrane translocase complex"/>
    <property type="evidence" value="ECO:0007669"/>
    <property type="project" value="TreeGrafter"/>
</dbReference>
<protein>
    <recommendedName>
        <fullName evidence="7">Mitochondrial import inner membrane translocase subunit TIM23</fullName>
    </recommendedName>
</protein>
<dbReference type="Pfam" id="PF02466">
    <property type="entry name" value="Tim17"/>
    <property type="match status" value="1"/>
</dbReference>
<dbReference type="OrthoDB" id="159299at2759"/>
<evidence type="ECO:0000256" key="4">
    <source>
        <dbReference type="ARBA" id="ARBA00023136"/>
    </source>
</evidence>
<keyword evidence="4" id="KW-0472">Membrane</keyword>
<evidence type="ECO:0000256" key="1">
    <source>
        <dbReference type="ARBA" id="ARBA00004141"/>
    </source>
</evidence>
<dbReference type="PANTHER" id="PTHR15371">
    <property type="entry name" value="TIM23"/>
    <property type="match status" value="1"/>
</dbReference>
<comment type="subcellular location">
    <subcellularLocation>
        <location evidence="1">Membrane</location>
        <topology evidence="1">Multi-pass membrane protein</topology>
    </subcellularLocation>
</comment>
<accession>A0A067C8W5</accession>
<dbReference type="GO" id="GO:0030150">
    <property type="term" value="P:protein import into mitochondrial matrix"/>
    <property type="evidence" value="ECO:0007669"/>
    <property type="project" value="TreeGrafter"/>
</dbReference>
<dbReference type="STRING" id="695850.A0A067C8W5"/>
<proteinExistence type="predicted"/>
<dbReference type="PANTHER" id="PTHR15371:SF0">
    <property type="entry name" value="SD19278P"/>
    <property type="match status" value="1"/>
</dbReference>
<dbReference type="GeneID" id="24129932"/>
<dbReference type="GO" id="GO:0008320">
    <property type="term" value="F:protein transmembrane transporter activity"/>
    <property type="evidence" value="ECO:0007669"/>
    <property type="project" value="TreeGrafter"/>
</dbReference>
<name>A0A067C8W5_SAPPC</name>
<dbReference type="KEGG" id="spar:SPRG_07676"/>
<evidence type="ECO:0008006" key="7">
    <source>
        <dbReference type="Google" id="ProtNLM"/>
    </source>
</evidence>
<dbReference type="OMA" id="HWGEKLT"/>
<keyword evidence="2" id="KW-0812">Transmembrane</keyword>
<evidence type="ECO:0000313" key="6">
    <source>
        <dbReference type="Proteomes" id="UP000030745"/>
    </source>
</evidence>
<keyword evidence="3" id="KW-1133">Transmembrane helix</keyword>
<evidence type="ECO:0000256" key="2">
    <source>
        <dbReference type="ARBA" id="ARBA00022692"/>
    </source>
</evidence>
<organism evidence="5 6">
    <name type="scientific">Saprolegnia parasitica (strain CBS 223.65)</name>
    <dbReference type="NCBI Taxonomy" id="695850"/>
    <lineage>
        <taxon>Eukaryota</taxon>
        <taxon>Sar</taxon>
        <taxon>Stramenopiles</taxon>
        <taxon>Oomycota</taxon>
        <taxon>Saprolegniomycetes</taxon>
        <taxon>Saprolegniales</taxon>
        <taxon>Saprolegniaceae</taxon>
        <taxon>Saprolegnia</taxon>
    </lineage>
</organism>
<dbReference type="RefSeq" id="XP_012202344.1">
    <property type="nucleotide sequence ID" value="XM_012346954.1"/>
</dbReference>
<keyword evidence="6" id="KW-1185">Reference proteome</keyword>
<dbReference type="VEuPathDB" id="FungiDB:SPRG_07676"/>